<dbReference type="Proteomes" id="UP000094043">
    <property type="component" value="Chromosome 2"/>
</dbReference>
<comment type="subcellular location">
    <subcellularLocation>
        <location evidence="1">Mitochondrion</location>
    </subcellularLocation>
</comment>
<evidence type="ECO:0000313" key="3">
    <source>
        <dbReference type="EMBL" id="WVN86249.1"/>
    </source>
</evidence>
<dbReference type="Pfam" id="PF20772">
    <property type="entry name" value="TACO1_YebC_N"/>
    <property type="match status" value="1"/>
</dbReference>
<dbReference type="KEGG" id="cdep:91085623"/>
<dbReference type="PANTHER" id="PTHR12532">
    <property type="entry name" value="TRANSLATIONAL ACTIVATOR OF CYTOCHROME C OXIDASE 1"/>
    <property type="match status" value="1"/>
</dbReference>
<keyword evidence="4" id="KW-1185">Reference proteome</keyword>
<dbReference type="Gene3D" id="1.10.10.200">
    <property type="match status" value="1"/>
</dbReference>
<name>A0A1E3IU53_9TREE</name>
<dbReference type="GO" id="GO:0005739">
    <property type="term" value="C:mitochondrion"/>
    <property type="evidence" value="ECO:0007669"/>
    <property type="project" value="UniProtKB-SubCell"/>
</dbReference>
<reference evidence="3" key="3">
    <citation type="submission" date="2024-01" db="EMBL/GenBank/DDBJ databases">
        <authorList>
            <person name="Coelho M.A."/>
            <person name="David-Palma M."/>
            <person name="Shea T."/>
            <person name="Sun S."/>
            <person name="Cuomo C.A."/>
            <person name="Heitman J."/>
        </authorList>
    </citation>
    <scope>NUCLEOTIDE SEQUENCE</scope>
    <source>
        <strain evidence="3">CBS 7841</strain>
    </source>
</reference>
<evidence type="ECO:0000256" key="1">
    <source>
        <dbReference type="ARBA" id="ARBA00004173"/>
    </source>
</evidence>
<reference evidence="3" key="2">
    <citation type="journal article" date="2022" name="Elife">
        <title>Obligate sexual reproduction of a homothallic fungus closely related to the Cryptococcus pathogenic species complex.</title>
        <authorList>
            <person name="Passer A.R."/>
            <person name="Clancey S.A."/>
            <person name="Shea T."/>
            <person name="David-Palma M."/>
            <person name="Averette A.F."/>
            <person name="Boekhout T."/>
            <person name="Porcel B.M."/>
            <person name="Nowrousian M."/>
            <person name="Cuomo C.A."/>
            <person name="Sun S."/>
            <person name="Heitman J."/>
            <person name="Coelho M.A."/>
        </authorList>
    </citation>
    <scope>NUCLEOTIDE SEQUENCE</scope>
    <source>
        <strain evidence="3">CBS 7841</strain>
    </source>
</reference>
<dbReference type="InterPro" id="IPR049083">
    <property type="entry name" value="TACO1_YebC_N"/>
</dbReference>
<protein>
    <submittedName>
        <fullName evidence="3">Uncharacterized protein</fullName>
    </submittedName>
</protein>
<proteinExistence type="inferred from homology"/>
<reference evidence="3" key="1">
    <citation type="submission" date="2016-06" db="EMBL/GenBank/DDBJ databases">
        <authorList>
            <person name="Cuomo C."/>
            <person name="Litvintseva A."/>
            <person name="Heitman J."/>
            <person name="Chen Y."/>
            <person name="Sun S."/>
            <person name="Springer D."/>
            <person name="Dromer F."/>
            <person name="Young S."/>
            <person name="Zeng Q."/>
            <person name="Chapman S."/>
            <person name="Gujja S."/>
            <person name="Saif S."/>
            <person name="Birren B."/>
        </authorList>
    </citation>
    <scope>NUCLEOTIDE SEQUENCE</scope>
    <source>
        <strain evidence="3">CBS 7841</strain>
    </source>
</reference>
<gene>
    <name evidence="3" type="ORF">L203_101410</name>
</gene>
<sequence>MTFFQSTIHHFRLASENLKPATLCRCFSATVPAWSGHNRWSKIRHRKGAVDQQKSALFSKLSKDIITAMRPPASSDPAFNSRLATALQRAKEQGLTKQGIENAMARAKAVADGTGQTVVYEAVTSGGKIALMIECVAQNPAKLVKRVKEILSKNGARVSPVAFLFEKKGSITLLPTKQGDAGFDHLFEIAVENGAEDVIEGERDEGGVEFEVITTPMALSSLTQILSSNSSYTLQSSDLIYVPNDPIKVLDEEAEEGEEGLKEETVESAIRLIELLEEEGEVVKVWTNLE</sequence>
<dbReference type="AlphaFoldDB" id="A0A1E3IU53"/>
<dbReference type="RefSeq" id="XP_066066949.1">
    <property type="nucleotide sequence ID" value="XM_066210852.1"/>
</dbReference>
<dbReference type="InterPro" id="IPR017856">
    <property type="entry name" value="Integrase-like_N"/>
</dbReference>
<evidence type="ECO:0000256" key="2">
    <source>
        <dbReference type="ARBA" id="ARBA00008724"/>
    </source>
</evidence>
<comment type="similarity">
    <text evidence="2">Belongs to the TACO1 family.</text>
</comment>
<dbReference type="OrthoDB" id="2017544at2759"/>
<evidence type="ECO:0000313" key="4">
    <source>
        <dbReference type="Proteomes" id="UP000094043"/>
    </source>
</evidence>
<dbReference type="InterPro" id="IPR026564">
    <property type="entry name" value="Transcrip_reg_TACO1-like_dom3"/>
</dbReference>
<dbReference type="GeneID" id="91085623"/>
<dbReference type="Gene3D" id="3.30.70.980">
    <property type="match status" value="2"/>
</dbReference>
<dbReference type="PANTHER" id="PTHR12532:SF0">
    <property type="entry name" value="TRANSLATIONAL ACTIVATOR OF CYTOCHROME C OXIDASE 1"/>
    <property type="match status" value="1"/>
</dbReference>
<dbReference type="Pfam" id="PF01709">
    <property type="entry name" value="Transcrip_reg"/>
    <property type="match status" value="1"/>
</dbReference>
<dbReference type="FunFam" id="1.10.10.200:FF:000002">
    <property type="entry name" value="Probable transcriptional regulatory protein CLM62_37755"/>
    <property type="match status" value="1"/>
</dbReference>
<dbReference type="InterPro" id="IPR002876">
    <property type="entry name" value="Transcrip_reg_TACO1-like"/>
</dbReference>
<dbReference type="VEuPathDB" id="FungiDB:L203_01231"/>
<dbReference type="InterPro" id="IPR029072">
    <property type="entry name" value="YebC-like"/>
</dbReference>
<accession>A0A1E3IU53</accession>
<dbReference type="EMBL" id="CP143785">
    <property type="protein sequence ID" value="WVN86249.1"/>
    <property type="molecule type" value="Genomic_DNA"/>
</dbReference>
<organism evidence="3 4">
    <name type="scientific">Cryptococcus depauperatus CBS 7841</name>
    <dbReference type="NCBI Taxonomy" id="1295531"/>
    <lineage>
        <taxon>Eukaryota</taxon>
        <taxon>Fungi</taxon>
        <taxon>Dikarya</taxon>
        <taxon>Basidiomycota</taxon>
        <taxon>Agaricomycotina</taxon>
        <taxon>Tremellomycetes</taxon>
        <taxon>Tremellales</taxon>
        <taxon>Cryptococcaceae</taxon>
        <taxon>Cryptococcus</taxon>
    </lineage>
</organism>
<dbReference type="InterPro" id="IPR048300">
    <property type="entry name" value="TACO1_YebC-like_2nd/3rd_dom"/>
</dbReference>
<dbReference type="SUPFAM" id="SSF75625">
    <property type="entry name" value="YebC-like"/>
    <property type="match status" value="1"/>
</dbReference>